<gene>
    <name evidence="1" type="ORF">D3874_08120</name>
</gene>
<dbReference type="Pfam" id="PF07027">
    <property type="entry name" value="DUF1318"/>
    <property type="match status" value="1"/>
</dbReference>
<dbReference type="Proteomes" id="UP000284605">
    <property type="component" value="Unassembled WGS sequence"/>
</dbReference>
<name>A0A418WAL7_9PROT</name>
<accession>A0A418WAL7</accession>
<dbReference type="PROSITE" id="PS51318">
    <property type="entry name" value="TAT"/>
    <property type="match status" value="1"/>
</dbReference>
<dbReference type="AlphaFoldDB" id="A0A418WAL7"/>
<sequence length="139" mass="15065">MCGCISKRRPRKMSEQSLSFKRLNRRQWLVGAGAAALGLALFGLSPRANAEVRPLDAPRVAGTVGERYDGYAVTRGTVTPDITALVDKVNAERKALYAERAKTQGVSILDIGKIYAAEIIKSAPAGTWFLSESGQWAQK</sequence>
<proteinExistence type="predicted"/>
<evidence type="ECO:0000313" key="2">
    <source>
        <dbReference type="Proteomes" id="UP000284605"/>
    </source>
</evidence>
<dbReference type="EMBL" id="QYUK01000011">
    <property type="protein sequence ID" value="RJF86986.1"/>
    <property type="molecule type" value="Genomic_DNA"/>
</dbReference>
<organism evidence="1 2">
    <name type="scientific">Oleomonas cavernae</name>
    <dbReference type="NCBI Taxonomy" id="2320859"/>
    <lineage>
        <taxon>Bacteria</taxon>
        <taxon>Pseudomonadati</taxon>
        <taxon>Pseudomonadota</taxon>
        <taxon>Alphaproteobacteria</taxon>
        <taxon>Acetobacterales</taxon>
        <taxon>Acetobacteraceae</taxon>
        <taxon>Oleomonas</taxon>
    </lineage>
</organism>
<evidence type="ECO:0000313" key="1">
    <source>
        <dbReference type="EMBL" id="RJF86986.1"/>
    </source>
</evidence>
<dbReference type="InterPro" id="IPR008309">
    <property type="entry name" value="YdbL"/>
</dbReference>
<protein>
    <submittedName>
        <fullName evidence="1">DUF1318 domain-containing protein</fullName>
    </submittedName>
</protein>
<reference evidence="1 2" key="1">
    <citation type="submission" date="2018-09" db="EMBL/GenBank/DDBJ databases">
        <authorList>
            <person name="Zhu H."/>
        </authorList>
    </citation>
    <scope>NUCLEOTIDE SEQUENCE [LARGE SCALE GENOMIC DNA]</scope>
    <source>
        <strain evidence="1 2">K1W22B-8</strain>
    </source>
</reference>
<dbReference type="InterPro" id="IPR006311">
    <property type="entry name" value="TAT_signal"/>
</dbReference>
<keyword evidence="2" id="KW-1185">Reference proteome</keyword>
<comment type="caution">
    <text evidence="1">The sequence shown here is derived from an EMBL/GenBank/DDBJ whole genome shotgun (WGS) entry which is preliminary data.</text>
</comment>